<evidence type="ECO:0000256" key="2">
    <source>
        <dbReference type="ARBA" id="ARBA00022692"/>
    </source>
</evidence>
<evidence type="ECO:0000256" key="1">
    <source>
        <dbReference type="ARBA" id="ARBA00004370"/>
    </source>
</evidence>
<feature type="signal peptide" evidence="6">
    <location>
        <begin position="1"/>
        <end position="20"/>
    </location>
</feature>
<evidence type="ECO:0000256" key="3">
    <source>
        <dbReference type="ARBA" id="ARBA00022989"/>
    </source>
</evidence>
<dbReference type="SUPFAM" id="SSF50182">
    <property type="entry name" value="Sm-like ribonucleoproteins"/>
    <property type="match status" value="1"/>
</dbReference>
<reference evidence="8 9" key="1">
    <citation type="submission" date="2016-10" db="EMBL/GenBank/DDBJ databases">
        <authorList>
            <person name="de Groot N.N."/>
        </authorList>
    </citation>
    <scope>NUCLEOTIDE SEQUENCE [LARGE SCALE GENOMIC DNA]</scope>
    <source>
        <strain evidence="8 9">DSM 23042</strain>
    </source>
</reference>
<feature type="transmembrane region" description="Helical" evidence="5">
    <location>
        <begin position="354"/>
        <end position="373"/>
    </location>
</feature>
<accession>A0A1H9TLZ9</accession>
<keyword evidence="9" id="KW-1185">Reference proteome</keyword>
<dbReference type="GO" id="GO:0008381">
    <property type="term" value="F:mechanosensitive monoatomic ion channel activity"/>
    <property type="evidence" value="ECO:0007669"/>
    <property type="project" value="UniProtKB-ARBA"/>
</dbReference>
<dbReference type="Proteomes" id="UP000198885">
    <property type="component" value="Unassembled WGS sequence"/>
</dbReference>
<evidence type="ECO:0000256" key="6">
    <source>
        <dbReference type="SAM" id="SignalP"/>
    </source>
</evidence>
<dbReference type="InterPro" id="IPR010920">
    <property type="entry name" value="LSM_dom_sf"/>
</dbReference>
<evidence type="ECO:0000256" key="4">
    <source>
        <dbReference type="ARBA" id="ARBA00023136"/>
    </source>
</evidence>
<sequence length="546" mass="60532">MRHLAGLLIALCLLAVPASAQDAPGAWFEVESFNSGLPELPSRIERRTPQGAVESFLDLTDAEAYEEAAHLLDLTGLPENEQAENGPELARQLRDILDRKALISWRSLLERPDALNANAASSTAMAGEPQRSLLLGVLDLGNREAAIRLNRVKPSDGEPVWVFSQRTVTRIPVLYARYGPSDLEEALPEVLRGPAFWGLHWWEVILTPLVLAVALGAGWLTRRFFAMLARRARGRWSTVALHALRWPSVIAVSMLIIRLVMLNLFVVSNPFAVIIPPLTVIGYIIAFLIFALHVIDAILERLVTFDSEALADPDNNRLRSFATSVSAARRIIIVIGLAVGVGVVLAALDIYRTVGFSLLASAGALTLVIGFAARRVLGNILASLQIAMNRSARIGDQIVFDGAWCTVERIHFTYVQLKKWNSNRIVVPVERFVTEFFVNWSLEDNAMVVPIEITLANTADIPRMRERFAELAGRFDEVEPSDKIKTLVISQDAFGQLVRFQFPAPDPNSAWFLGCQLREEIVASAREFELHAPLPYLPQSRMDELA</sequence>
<proteinExistence type="predicted"/>
<evidence type="ECO:0000259" key="7">
    <source>
        <dbReference type="Pfam" id="PF00924"/>
    </source>
</evidence>
<protein>
    <submittedName>
        <fullName evidence="8">Small-conductance mechanosensitive channel</fullName>
    </submittedName>
</protein>
<dbReference type="InterPro" id="IPR006685">
    <property type="entry name" value="MscS_channel_2nd"/>
</dbReference>
<dbReference type="GO" id="GO:0016020">
    <property type="term" value="C:membrane"/>
    <property type="evidence" value="ECO:0007669"/>
    <property type="project" value="UniProtKB-SubCell"/>
</dbReference>
<dbReference type="InterPro" id="IPR023408">
    <property type="entry name" value="MscS_beta-dom_sf"/>
</dbReference>
<organism evidence="8 9">
    <name type="scientific">Tranquillimonas rosea</name>
    <dbReference type="NCBI Taxonomy" id="641238"/>
    <lineage>
        <taxon>Bacteria</taxon>
        <taxon>Pseudomonadati</taxon>
        <taxon>Pseudomonadota</taxon>
        <taxon>Alphaproteobacteria</taxon>
        <taxon>Rhodobacterales</taxon>
        <taxon>Roseobacteraceae</taxon>
        <taxon>Tranquillimonas</taxon>
    </lineage>
</organism>
<dbReference type="Gene3D" id="2.30.30.60">
    <property type="match status" value="1"/>
</dbReference>
<keyword evidence="4 5" id="KW-0472">Membrane</keyword>
<feature type="transmembrane region" description="Helical" evidence="5">
    <location>
        <begin position="327"/>
        <end position="348"/>
    </location>
</feature>
<dbReference type="AlphaFoldDB" id="A0A1H9TLZ9"/>
<keyword evidence="2 5" id="KW-0812">Transmembrane</keyword>
<dbReference type="RefSeq" id="WP_092691908.1">
    <property type="nucleotide sequence ID" value="NZ_CBDDGO010000004.1"/>
</dbReference>
<dbReference type="PANTHER" id="PTHR30566">
    <property type="entry name" value="YNAI-RELATED MECHANOSENSITIVE ION CHANNEL"/>
    <property type="match status" value="1"/>
</dbReference>
<feature type="transmembrane region" description="Helical" evidence="5">
    <location>
        <begin position="201"/>
        <end position="222"/>
    </location>
</feature>
<evidence type="ECO:0000313" key="8">
    <source>
        <dbReference type="EMBL" id="SER98057.1"/>
    </source>
</evidence>
<evidence type="ECO:0000256" key="5">
    <source>
        <dbReference type="SAM" id="Phobius"/>
    </source>
</evidence>
<dbReference type="OrthoDB" id="9792218at2"/>
<dbReference type="Gene3D" id="1.10.287.1260">
    <property type="match status" value="1"/>
</dbReference>
<dbReference type="PANTHER" id="PTHR30566:SF25">
    <property type="entry name" value="INNER MEMBRANE PROTEIN"/>
    <property type="match status" value="1"/>
</dbReference>
<gene>
    <name evidence="8" type="ORF">SAMN04490244_104256</name>
</gene>
<dbReference type="EMBL" id="FOGU01000004">
    <property type="protein sequence ID" value="SER98057.1"/>
    <property type="molecule type" value="Genomic_DNA"/>
</dbReference>
<comment type="subcellular location">
    <subcellularLocation>
        <location evidence="1">Membrane</location>
    </subcellularLocation>
</comment>
<feature type="chain" id="PRO_5011692286" evidence="6">
    <location>
        <begin position="21"/>
        <end position="546"/>
    </location>
</feature>
<keyword evidence="6" id="KW-0732">Signal</keyword>
<evidence type="ECO:0000313" key="9">
    <source>
        <dbReference type="Proteomes" id="UP000198885"/>
    </source>
</evidence>
<feature type="transmembrane region" description="Helical" evidence="5">
    <location>
        <begin position="243"/>
        <end position="265"/>
    </location>
</feature>
<name>A0A1H9TLZ9_9RHOB</name>
<keyword evidence="3 5" id="KW-1133">Transmembrane helix</keyword>
<feature type="transmembrane region" description="Helical" evidence="5">
    <location>
        <begin position="271"/>
        <end position="295"/>
    </location>
</feature>
<dbReference type="STRING" id="641238.SAMN04490244_104256"/>
<dbReference type="Pfam" id="PF00924">
    <property type="entry name" value="MS_channel_2nd"/>
    <property type="match status" value="1"/>
</dbReference>
<feature type="domain" description="Mechanosensitive ion channel MscS" evidence="7">
    <location>
        <begin position="376"/>
        <end position="441"/>
    </location>
</feature>